<comment type="caution">
    <text evidence="1">The sequence shown here is derived from an EMBL/GenBank/DDBJ whole genome shotgun (WGS) entry which is preliminary data.</text>
</comment>
<gene>
    <name evidence="1" type="ORF">PT974_11539</name>
</gene>
<protein>
    <submittedName>
        <fullName evidence="1">Uncharacterized protein</fullName>
    </submittedName>
</protein>
<dbReference type="EMBL" id="JAVFKD010000016">
    <property type="protein sequence ID" value="KAK5987412.1"/>
    <property type="molecule type" value="Genomic_DNA"/>
</dbReference>
<evidence type="ECO:0000313" key="2">
    <source>
        <dbReference type="Proteomes" id="UP001338125"/>
    </source>
</evidence>
<sequence>MAACAPSPGVGNHFYLLVDRHDERRVAVRAEFCGDLQCHQKAFPLVPMQLQNCLV</sequence>
<dbReference type="Proteomes" id="UP001338125">
    <property type="component" value="Unassembled WGS sequence"/>
</dbReference>
<accession>A0ABR0S5I1</accession>
<keyword evidence="2" id="KW-1185">Reference proteome</keyword>
<organism evidence="1 2">
    <name type="scientific">Cladobotryum mycophilum</name>
    <dbReference type="NCBI Taxonomy" id="491253"/>
    <lineage>
        <taxon>Eukaryota</taxon>
        <taxon>Fungi</taxon>
        <taxon>Dikarya</taxon>
        <taxon>Ascomycota</taxon>
        <taxon>Pezizomycotina</taxon>
        <taxon>Sordariomycetes</taxon>
        <taxon>Hypocreomycetidae</taxon>
        <taxon>Hypocreales</taxon>
        <taxon>Hypocreaceae</taxon>
        <taxon>Cladobotryum</taxon>
    </lineage>
</organism>
<name>A0ABR0S5I1_9HYPO</name>
<evidence type="ECO:0000313" key="1">
    <source>
        <dbReference type="EMBL" id="KAK5987412.1"/>
    </source>
</evidence>
<reference evidence="1 2" key="1">
    <citation type="submission" date="2024-01" db="EMBL/GenBank/DDBJ databases">
        <title>Complete genome of Cladobotryum mycophilum ATHUM6906.</title>
        <authorList>
            <person name="Christinaki A.C."/>
            <person name="Myridakis A.I."/>
            <person name="Kouvelis V.N."/>
        </authorList>
    </citation>
    <scope>NUCLEOTIDE SEQUENCE [LARGE SCALE GENOMIC DNA]</scope>
    <source>
        <strain evidence="1 2">ATHUM6906</strain>
    </source>
</reference>
<proteinExistence type="predicted"/>